<dbReference type="RefSeq" id="WP_343827697.1">
    <property type="nucleotide sequence ID" value="NZ_BAAACI010000008.1"/>
</dbReference>
<dbReference type="EMBL" id="BAAACI010000008">
    <property type="protein sequence ID" value="GAA0777851.1"/>
    <property type="molecule type" value="Genomic_DNA"/>
</dbReference>
<sequence>MNIGNNVFFRKKELRNFCIYRFIFGISYSLMIPTIPLFFDSIGITTLTIGTVMSLYGISKTLTQMPFGIVSDTIGDKLTLMLALILMTFVPFAYTLTNNHLLASCIYVIQGAILGMAAPATFSILSRSLDRSKRGESTGLASAVFTLGGGIGAAISGCIVAKLGNYNMVFYISSIGILITFIYVGLQIGKINLTQSKVRFNTNKNSSRIKVIGEEIKRYNLKYKIIVLGTIAFLGDFIYGCIVALFHFYGQDILGTSTVYTSAIISIYLLVFGLGAPIAGWVSDKIGNRRQLFLSFNVMNITLLGLTFTRDIIIFTAIIIMYFLGATFLNAALQSSLSEFGDNLKIKGIVFGIVGASESLGYSLGPIVSAYIYQLNKSWLFMGLLAVSILVSIIYILLSKKACIT</sequence>
<feature type="transmembrane region" description="Helical" evidence="7">
    <location>
        <begin position="78"/>
        <end position="95"/>
    </location>
</feature>
<feature type="transmembrane region" description="Helical" evidence="7">
    <location>
        <begin position="292"/>
        <end position="308"/>
    </location>
</feature>
<dbReference type="PANTHER" id="PTHR23517:SF3">
    <property type="entry name" value="INTEGRAL MEMBRANE TRANSPORT PROTEIN"/>
    <property type="match status" value="1"/>
</dbReference>
<feature type="transmembrane region" description="Helical" evidence="7">
    <location>
        <begin position="137"/>
        <end position="163"/>
    </location>
</feature>
<keyword evidence="4 7" id="KW-0812">Transmembrane</keyword>
<accession>A0ABN1KWS6</accession>
<evidence type="ECO:0000256" key="5">
    <source>
        <dbReference type="ARBA" id="ARBA00022989"/>
    </source>
</evidence>
<keyword evidence="2" id="KW-0813">Transport</keyword>
<comment type="caution">
    <text evidence="9">The sequence shown here is derived from an EMBL/GenBank/DDBJ whole genome shotgun (WGS) entry which is preliminary data.</text>
</comment>
<comment type="subcellular location">
    <subcellularLocation>
        <location evidence="1">Cell membrane</location>
        <topology evidence="1">Multi-pass membrane protein</topology>
    </subcellularLocation>
</comment>
<keyword evidence="3" id="KW-1003">Cell membrane</keyword>
<feature type="transmembrane region" description="Helical" evidence="7">
    <location>
        <begin position="379"/>
        <end position="398"/>
    </location>
</feature>
<feature type="domain" description="Major facilitator superfamily (MFS) profile" evidence="8">
    <location>
        <begin position="13"/>
        <end position="401"/>
    </location>
</feature>
<dbReference type="Proteomes" id="UP001501047">
    <property type="component" value="Unassembled WGS sequence"/>
</dbReference>
<dbReference type="PROSITE" id="PS50850">
    <property type="entry name" value="MFS"/>
    <property type="match status" value="1"/>
</dbReference>
<reference evidence="9 10" key="1">
    <citation type="journal article" date="2019" name="Int. J. Syst. Evol. Microbiol.">
        <title>The Global Catalogue of Microorganisms (GCM) 10K type strain sequencing project: providing services to taxonomists for standard genome sequencing and annotation.</title>
        <authorList>
            <consortium name="The Broad Institute Genomics Platform"/>
            <consortium name="The Broad Institute Genome Sequencing Center for Infectious Disease"/>
            <person name="Wu L."/>
            <person name="Ma J."/>
        </authorList>
    </citation>
    <scope>NUCLEOTIDE SEQUENCE [LARGE SCALE GENOMIC DNA]</scope>
    <source>
        <strain evidence="9 10">JCM 1417</strain>
    </source>
</reference>
<name>A0ABN1KWS6_CLOSU</name>
<evidence type="ECO:0000256" key="7">
    <source>
        <dbReference type="SAM" id="Phobius"/>
    </source>
</evidence>
<evidence type="ECO:0000313" key="9">
    <source>
        <dbReference type="EMBL" id="GAA0777851.1"/>
    </source>
</evidence>
<dbReference type="Gene3D" id="1.20.1250.20">
    <property type="entry name" value="MFS general substrate transporter like domains"/>
    <property type="match status" value="2"/>
</dbReference>
<evidence type="ECO:0000256" key="4">
    <source>
        <dbReference type="ARBA" id="ARBA00022692"/>
    </source>
</evidence>
<dbReference type="InterPro" id="IPR020846">
    <property type="entry name" value="MFS_dom"/>
</dbReference>
<dbReference type="InterPro" id="IPR036259">
    <property type="entry name" value="MFS_trans_sf"/>
</dbReference>
<evidence type="ECO:0000259" key="8">
    <source>
        <dbReference type="PROSITE" id="PS50850"/>
    </source>
</evidence>
<dbReference type="InterPro" id="IPR011701">
    <property type="entry name" value="MFS"/>
</dbReference>
<dbReference type="Pfam" id="PF07690">
    <property type="entry name" value="MFS_1"/>
    <property type="match status" value="1"/>
</dbReference>
<dbReference type="PANTHER" id="PTHR23517">
    <property type="entry name" value="RESISTANCE PROTEIN MDTM, PUTATIVE-RELATED-RELATED"/>
    <property type="match status" value="1"/>
</dbReference>
<feature type="transmembrane region" description="Helical" evidence="7">
    <location>
        <begin position="18"/>
        <end position="35"/>
    </location>
</feature>
<evidence type="ECO:0000256" key="6">
    <source>
        <dbReference type="ARBA" id="ARBA00023136"/>
    </source>
</evidence>
<evidence type="ECO:0000256" key="3">
    <source>
        <dbReference type="ARBA" id="ARBA00022475"/>
    </source>
</evidence>
<dbReference type="SUPFAM" id="SSF103473">
    <property type="entry name" value="MFS general substrate transporter"/>
    <property type="match status" value="1"/>
</dbReference>
<keyword evidence="10" id="KW-1185">Reference proteome</keyword>
<feature type="transmembrane region" description="Helical" evidence="7">
    <location>
        <begin position="349"/>
        <end position="373"/>
    </location>
</feature>
<evidence type="ECO:0000256" key="1">
    <source>
        <dbReference type="ARBA" id="ARBA00004651"/>
    </source>
</evidence>
<feature type="transmembrane region" description="Helical" evidence="7">
    <location>
        <begin position="169"/>
        <end position="189"/>
    </location>
</feature>
<dbReference type="InterPro" id="IPR050171">
    <property type="entry name" value="MFS_Transporters"/>
</dbReference>
<feature type="transmembrane region" description="Helical" evidence="7">
    <location>
        <begin position="225"/>
        <end position="248"/>
    </location>
</feature>
<keyword evidence="5 7" id="KW-1133">Transmembrane helix</keyword>
<evidence type="ECO:0000256" key="2">
    <source>
        <dbReference type="ARBA" id="ARBA00022448"/>
    </source>
</evidence>
<organism evidence="9 10">
    <name type="scientific">Clostridium subterminale</name>
    <dbReference type="NCBI Taxonomy" id="1550"/>
    <lineage>
        <taxon>Bacteria</taxon>
        <taxon>Bacillati</taxon>
        <taxon>Bacillota</taxon>
        <taxon>Clostridia</taxon>
        <taxon>Eubacteriales</taxon>
        <taxon>Clostridiaceae</taxon>
        <taxon>Clostridium</taxon>
    </lineage>
</organism>
<proteinExistence type="predicted"/>
<feature type="transmembrane region" description="Helical" evidence="7">
    <location>
        <begin position="314"/>
        <end position="337"/>
    </location>
</feature>
<feature type="transmembrane region" description="Helical" evidence="7">
    <location>
        <begin position="260"/>
        <end position="280"/>
    </location>
</feature>
<evidence type="ECO:0000313" key="10">
    <source>
        <dbReference type="Proteomes" id="UP001501047"/>
    </source>
</evidence>
<keyword evidence="6 7" id="KW-0472">Membrane</keyword>
<gene>
    <name evidence="9" type="ORF">GCM10008908_33710</name>
</gene>
<protein>
    <submittedName>
        <fullName evidence="9">MFS transporter</fullName>
    </submittedName>
</protein>
<feature type="transmembrane region" description="Helical" evidence="7">
    <location>
        <begin position="101"/>
        <end position="125"/>
    </location>
</feature>